<reference evidence="3 5" key="2">
    <citation type="submission" date="2021-03" db="EMBL/GenBank/DDBJ databases">
        <title>Mucilaginibacter strains isolated from gold and copper mining confer multi heavy-metal resistance.</title>
        <authorList>
            <person name="Li Y."/>
        </authorList>
    </citation>
    <scope>NUCLEOTIDE SEQUENCE [LARGE SCALE GENOMIC DNA]</scope>
    <source>
        <strain evidence="3 5">P2-4</strain>
    </source>
</reference>
<evidence type="ECO:0000313" key="5">
    <source>
        <dbReference type="Proteomes" id="UP000663940"/>
    </source>
</evidence>
<dbReference type="InterPro" id="IPR052930">
    <property type="entry name" value="TA_antitoxin_MntA"/>
</dbReference>
<dbReference type="RefSeq" id="WP_112657309.1">
    <property type="nucleotide sequence ID" value="NZ_CP043451.1"/>
</dbReference>
<organism evidence="2 4">
    <name type="scientific">Mucilaginibacter rubeus</name>
    <dbReference type="NCBI Taxonomy" id="2027860"/>
    <lineage>
        <taxon>Bacteria</taxon>
        <taxon>Pseudomonadati</taxon>
        <taxon>Bacteroidota</taxon>
        <taxon>Sphingobacteriia</taxon>
        <taxon>Sphingobacteriales</taxon>
        <taxon>Sphingobacteriaceae</taxon>
        <taxon>Mucilaginibacter</taxon>
    </lineage>
</organism>
<dbReference type="Proteomes" id="UP000250557">
    <property type="component" value="Chromosome"/>
</dbReference>
<dbReference type="PANTHER" id="PTHR43852:SF2">
    <property type="entry name" value="PROTEIN ADENYLYLTRANSFERASE MNTA"/>
    <property type="match status" value="1"/>
</dbReference>
<proteinExistence type="predicted"/>
<dbReference type="Proteomes" id="UP000663940">
    <property type="component" value="Chromosome"/>
</dbReference>
<dbReference type="EMBL" id="CP071880">
    <property type="protein sequence ID" value="QTE51110.1"/>
    <property type="molecule type" value="Genomic_DNA"/>
</dbReference>
<dbReference type="InterPro" id="IPR043519">
    <property type="entry name" value="NT_sf"/>
</dbReference>
<dbReference type="AlphaFoldDB" id="A0AAE6MK43"/>
<gene>
    <name evidence="2" type="ORF">DIU31_023640</name>
    <name evidence="3" type="ORF">J3L21_03815</name>
</gene>
<dbReference type="Pfam" id="PF18765">
    <property type="entry name" value="Polbeta"/>
    <property type="match status" value="1"/>
</dbReference>
<feature type="domain" description="Polymerase beta nucleotidyltransferase" evidence="1">
    <location>
        <begin position="11"/>
        <end position="97"/>
    </location>
</feature>
<dbReference type="SUPFAM" id="SSF81301">
    <property type="entry name" value="Nucleotidyltransferase"/>
    <property type="match status" value="1"/>
</dbReference>
<dbReference type="CDD" id="cd05403">
    <property type="entry name" value="NT_KNTase_like"/>
    <property type="match status" value="1"/>
</dbReference>
<evidence type="ECO:0000259" key="1">
    <source>
        <dbReference type="Pfam" id="PF18765"/>
    </source>
</evidence>
<keyword evidence="5" id="KW-1185">Reference proteome</keyword>
<evidence type="ECO:0000313" key="3">
    <source>
        <dbReference type="EMBL" id="QTE51110.1"/>
    </source>
</evidence>
<evidence type="ECO:0000313" key="4">
    <source>
        <dbReference type="Proteomes" id="UP000250557"/>
    </source>
</evidence>
<dbReference type="Gene3D" id="3.30.460.10">
    <property type="entry name" value="Beta Polymerase, domain 2"/>
    <property type="match status" value="1"/>
</dbReference>
<name>A0AAE6MK43_9SPHI</name>
<dbReference type="PANTHER" id="PTHR43852">
    <property type="entry name" value="NUCLEOTIDYLTRANSFERASE"/>
    <property type="match status" value="1"/>
</dbReference>
<sequence length="97" mass="11190">MQLSTKDIQILKDYFSGQPVIKAYLFGSYSRNEADDESDIDILVDLDYSKHIGLGFVSMQADIQQRLHKKVDLISSKAISKYLSPFIEKDKILIYER</sequence>
<evidence type="ECO:0000313" key="2">
    <source>
        <dbReference type="EMBL" id="QEM06363.1"/>
    </source>
</evidence>
<dbReference type="InterPro" id="IPR041633">
    <property type="entry name" value="Polbeta"/>
</dbReference>
<accession>A0AAE6MK43</accession>
<dbReference type="EMBL" id="CP043451">
    <property type="protein sequence ID" value="QEM06363.1"/>
    <property type="molecule type" value="Genomic_DNA"/>
</dbReference>
<protein>
    <submittedName>
        <fullName evidence="2 3">Nucleotidyltransferase</fullName>
    </submittedName>
</protein>
<reference evidence="2 4" key="1">
    <citation type="submission" date="2019-08" db="EMBL/GenBank/DDBJ databases">
        <title>Comparative genome analysis confer to the adaptation heavy metal polluted environment.</title>
        <authorList>
            <person name="Li Y."/>
        </authorList>
    </citation>
    <scope>NUCLEOTIDE SEQUENCE [LARGE SCALE GENOMIC DNA]</scope>
    <source>
        <strain evidence="2 4">P2</strain>
    </source>
</reference>